<dbReference type="OrthoDB" id="1850874at2"/>
<organism evidence="1 2">
    <name type="scientific">Megasphaera paucivorans</name>
    <dbReference type="NCBI Taxonomy" id="349095"/>
    <lineage>
        <taxon>Bacteria</taxon>
        <taxon>Bacillati</taxon>
        <taxon>Bacillota</taxon>
        <taxon>Negativicutes</taxon>
        <taxon>Veillonellales</taxon>
        <taxon>Veillonellaceae</taxon>
        <taxon>Megasphaera</taxon>
    </lineage>
</organism>
<protein>
    <submittedName>
        <fullName evidence="1">Bacteriophage HK97-gp10, putative tail-component</fullName>
    </submittedName>
</protein>
<evidence type="ECO:0000313" key="2">
    <source>
        <dbReference type="Proteomes" id="UP000199309"/>
    </source>
</evidence>
<keyword evidence="2" id="KW-1185">Reference proteome</keyword>
<dbReference type="InterPro" id="IPR010064">
    <property type="entry name" value="HK97-gp10_tail"/>
</dbReference>
<gene>
    <name evidence="1" type="ORF">SAMN05660299_00296</name>
</gene>
<accession>A0A1G9QVC1</accession>
<dbReference type="STRING" id="349095.SAMN05660299_00296"/>
<reference evidence="1 2" key="1">
    <citation type="submission" date="2016-10" db="EMBL/GenBank/DDBJ databases">
        <authorList>
            <person name="de Groot N.N."/>
        </authorList>
    </citation>
    <scope>NUCLEOTIDE SEQUENCE [LARGE SCALE GENOMIC DNA]</scope>
    <source>
        <strain evidence="1 2">DSM 16981</strain>
    </source>
</reference>
<dbReference type="RefSeq" id="WP_091647545.1">
    <property type="nucleotide sequence ID" value="NZ_FNHQ01000002.1"/>
</dbReference>
<name>A0A1G9QVC1_9FIRM</name>
<proteinExistence type="predicted"/>
<dbReference type="AlphaFoldDB" id="A0A1G9QVC1"/>
<evidence type="ECO:0000313" key="1">
    <source>
        <dbReference type="EMBL" id="SDM14948.1"/>
    </source>
</evidence>
<sequence length="125" mass="14300">MAEFDGLDELDKKLANMAKEFPIKRNQFLAQEAELLIGQAKENTPVDTGALREGWHRTRAHAGQIEIYNNTEYVNHVEYGHRIKNHKGEWTGKVVKGKKMLHIGMDTLKKNYPEDAESILEGLLK</sequence>
<dbReference type="Pfam" id="PF04883">
    <property type="entry name" value="HK97-gp10_like"/>
    <property type="match status" value="1"/>
</dbReference>
<dbReference type="EMBL" id="FNHQ01000002">
    <property type="protein sequence ID" value="SDM14948.1"/>
    <property type="molecule type" value="Genomic_DNA"/>
</dbReference>
<dbReference type="Proteomes" id="UP000199309">
    <property type="component" value="Unassembled WGS sequence"/>
</dbReference>